<dbReference type="EMBL" id="JBHMEZ010000032">
    <property type="protein sequence ID" value="MFB9055050.1"/>
    <property type="molecule type" value="Genomic_DNA"/>
</dbReference>
<comment type="caution">
    <text evidence="1">The sequence shown here is derived from an EMBL/GenBank/DDBJ whole genome shotgun (WGS) entry which is preliminary data.</text>
</comment>
<organism evidence="1 2">
    <name type="scientific">Formosa undariae</name>
    <dbReference type="NCBI Taxonomy" id="1325436"/>
    <lineage>
        <taxon>Bacteria</taxon>
        <taxon>Pseudomonadati</taxon>
        <taxon>Bacteroidota</taxon>
        <taxon>Flavobacteriia</taxon>
        <taxon>Flavobacteriales</taxon>
        <taxon>Flavobacteriaceae</taxon>
        <taxon>Formosa</taxon>
    </lineage>
</organism>
<keyword evidence="2" id="KW-1185">Reference proteome</keyword>
<sequence>MKYSDLNKTEQKNIYQDLLQQCNGIEWIENALEHAWRNFILYKWDYDGATFVVENNGNYWEIAAFIHDYLNQIGYVGKQPDLYFIRIMLALNYGENRIFERCKWMQWTWVNKLRHIIRLKFKGDLIPEWL</sequence>
<name>A0ABV5F6J0_9FLAO</name>
<proteinExistence type="predicted"/>
<evidence type="ECO:0000313" key="1">
    <source>
        <dbReference type="EMBL" id="MFB9055050.1"/>
    </source>
</evidence>
<dbReference type="RefSeq" id="WP_382384732.1">
    <property type="nucleotide sequence ID" value="NZ_JBHMEZ010000032.1"/>
</dbReference>
<dbReference type="Proteomes" id="UP001589605">
    <property type="component" value="Unassembled WGS sequence"/>
</dbReference>
<protein>
    <submittedName>
        <fullName evidence="1">Uncharacterized protein</fullName>
    </submittedName>
</protein>
<evidence type="ECO:0000313" key="2">
    <source>
        <dbReference type="Proteomes" id="UP001589605"/>
    </source>
</evidence>
<reference evidence="1 2" key="1">
    <citation type="submission" date="2024-09" db="EMBL/GenBank/DDBJ databases">
        <authorList>
            <person name="Sun Q."/>
            <person name="Mori K."/>
        </authorList>
    </citation>
    <scope>NUCLEOTIDE SEQUENCE [LARGE SCALE GENOMIC DNA]</scope>
    <source>
        <strain evidence="1 2">CECT 8286</strain>
    </source>
</reference>
<accession>A0ABV5F6J0</accession>
<gene>
    <name evidence="1" type="ORF">ACFFVB_18360</name>
</gene>